<feature type="signal peptide" evidence="1">
    <location>
        <begin position="1"/>
        <end position="15"/>
    </location>
</feature>
<dbReference type="Gramene" id="MELO3C035684.2.1">
    <property type="protein sequence ID" value="MELO3C035684.2.1"/>
    <property type="gene ID" value="MELO3C035684.2"/>
</dbReference>
<dbReference type="EnsemblPlants" id="MELO3C035684.2.1">
    <property type="protein sequence ID" value="MELO3C035684.2.1"/>
    <property type="gene ID" value="MELO3C035684.2"/>
</dbReference>
<organism evidence="2">
    <name type="scientific">Cucumis melo</name>
    <name type="common">Muskmelon</name>
    <dbReference type="NCBI Taxonomy" id="3656"/>
    <lineage>
        <taxon>Eukaryota</taxon>
        <taxon>Viridiplantae</taxon>
        <taxon>Streptophyta</taxon>
        <taxon>Embryophyta</taxon>
        <taxon>Tracheophyta</taxon>
        <taxon>Spermatophyta</taxon>
        <taxon>Magnoliopsida</taxon>
        <taxon>eudicotyledons</taxon>
        <taxon>Gunneridae</taxon>
        <taxon>Pentapetalae</taxon>
        <taxon>rosids</taxon>
        <taxon>fabids</taxon>
        <taxon>Cucurbitales</taxon>
        <taxon>Cucurbitaceae</taxon>
        <taxon>Benincaseae</taxon>
        <taxon>Cucumis</taxon>
    </lineage>
</organism>
<reference evidence="2" key="1">
    <citation type="submission" date="2023-03" db="UniProtKB">
        <authorList>
            <consortium name="EnsemblPlants"/>
        </authorList>
    </citation>
    <scope>IDENTIFICATION</scope>
</reference>
<feature type="chain" id="PRO_5039934434" evidence="1">
    <location>
        <begin position="16"/>
        <end position="252"/>
    </location>
</feature>
<accession>A0A9I9EMX3</accession>
<dbReference type="AlphaFoldDB" id="A0A9I9EMX3"/>
<evidence type="ECO:0000256" key="1">
    <source>
        <dbReference type="SAM" id="SignalP"/>
    </source>
</evidence>
<evidence type="ECO:0000313" key="2">
    <source>
        <dbReference type="EnsemblPlants" id="MELO3C035684.2.1"/>
    </source>
</evidence>
<proteinExistence type="predicted"/>
<sequence>MILTLIFAFNLRVACQSLGSLRNGDSVLGIDMKMIVGALNKQRSSQVRNSEILMRDALHCSATNLALSGAMLNELIVDFSSLNLRPEPRSNRPKAICKFFRLSSSSLTKLRISLANSRWWLKLQFSLNTTQGYVSVVDIFIYDALDVKVFKDIHNVFFDQKPIVLVKRDCETIRTRCFPTAKKIYNPFNLCLIERGTQIMVVLLINLVPIYIGNPHKGNSLKFVESLEMRNEVMLRQCAEVEKLASALRTMF</sequence>
<keyword evidence="1" id="KW-0732">Signal</keyword>
<name>A0A9I9EMX3_CUCME</name>
<protein>
    <submittedName>
        <fullName evidence="2">Uncharacterized protein</fullName>
    </submittedName>
</protein>